<keyword evidence="4" id="KW-1185">Reference proteome</keyword>
<organism evidence="3 4">
    <name type="scientific">Planobispora rosea</name>
    <dbReference type="NCBI Taxonomy" id="35762"/>
    <lineage>
        <taxon>Bacteria</taxon>
        <taxon>Bacillati</taxon>
        <taxon>Actinomycetota</taxon>
        <taxon>Actinomycetes</taxon>
        <taxon>Streptosporangiales</taxon>
        <taxon>Streptosporangiaceae</taxon>
        <taxon>Planobispora</taxon>
    </lineage>
</organism>
<sequence length="77" mass="7812">MVRRIITASAIVCLAVVGTATVASAEPEPQQSQQQEQQPVSLGTSLPGPLGSLLNGHGPLGTIANGLLGNLLKAVRD</sequence>
<feature type="region of interest" description="Disordered" evidence="1">
    <location>
        <begin position="24"/>
        <end position="53"/>
    </location>
</feature>
<feature type="chain" id="PRO_5035290012" description="Secreted protein" evidence="2">
    <location>
        <begin position="26"/>
        <end position="77"/>
    </location>
</feature>
<reference evidence="3" key="1">
    <citation type="submission" date="2021-01" db="EMBL/GenBank/DDBJ databases">
        <title>Whole genome shotgun sequence of Planobispora rosea NBRC 15558.</title>
        <authorList>
            <person name="Komaki H."/>
            <person name="Tamura T."/>
        </authorList>
    </citation>
    <scope>NUCLEOTIDE SEQUENCE</scope>
    <source>
        <strain evidence="3">NBRC 15558</strain>
    </source>
</reference>
<keyword evidence="2" id="KW-0732">Signal</keyword>
<gene>
    <name evidence="3" type="ORF">Pro02_37690</name>
</gene>
<feature type="compositionally biased region" description="Low complexity" evidence="1">
    <location>
        <begin position="26"/>
        <end position="53"/>
    </location>
</feature>
<name>A0A8J3RYH7_PLARO</name>
<evidence type="ECO:0000313" key="4">
    <source>
        <dbReference type="Proteomes" id="UP000655044"/>
    </source>
</evidence>
<evidence type="ECO:0008006" key="5">
    <source>
        <dbReference type="Google" id="ProtNLM"/>
    </source>
</evidence>
<evidence type="ECO:0000256" key="1">
    <source>
        <dbReference type="SAM" id="MobiDB-lite"/>
    </source>
</evidence>
<dbReference type="EMBL" id="BOOI01000034">
    <property type="protein sequence ID" value="GIH85361.1"/>
    <property type="molecule type" value="Genomic_DNA"/>
</dbReference>
<feature type="signal peptide" evidence="2">
    <location>
        <begin position="1"/>
        <end position="25"/>
    </location>
</feature>
<evidence type="ECO:0000256" key="2">
    <source>
        <dbReference type="SAM" id="SignalP"/>
    </source>
</evidence>
<protein>
    <recommendedName>
        <fullName evidence="5">Secreted protein</fullName>
    </recommendedName>
</protein>
<comment type="caution">
    <text evidence="3">The sequence shown here is derived from an EMBL/GenBank/DDBJ whole genome shotgun (WGS) entry which is preliminary data.</text>
</comment>
<dbReference type="Proteomes" id="UP000655044">
    <property type="component" value="Unassembled WGS sequence"/>
</dbReference>
<accession>A0A8J3RYH7</accession>
<dbReference type="RefSeq" id="WP_068927776.1">
    <property type="nucleotide sequence ID" value="NZ_BMQP01000015.1"/>
</dbReference>
<dbReference type="AlphaFoldDB" id="A0A8J3RYH7"/>
<proteinExistence type="predicted"/>
<evidence type="ECO:0000313" key="3">
    <source>
        <dbReference type="EMBL" id="GIH85361.1"/>
    </source>
</evidence>